<dbReference type="HOGENOM" id="CLU_004253_14_2_1"/>
<dbReference type="Pfam" id="PF01344">
    <property type="entry name" value="Kelch_1"/>
    <property type="match status" value="5"/>
</dbReference>
<dbReference type="InterPro" id="IPR011705">
    <property type="entry name" value="BACK"/>
</dbReference>
<keyword evidence="2" id="KW-0677">Repeat</keyword>
<dbReference type="GO" id="GO:1990756">
    <property type="term" value="F:ubiquitin-like ligase-substrate adaptor activity"/>
    <property type="evidence" value="ECO:0000318"/>
    <property type="project" value="GO_Central"/>
</dbReference>
<dbReference type="Proteomes" id="UP000015101">
    <property type="component" value="Unassembled WGS sequence"/>
</dbReference>
<dbReference type="PROSITE" id="PS50097">
    <property type="entry name" value="BTB"/>
    <property type="match status" value="1"/>
</dbReference>
<organism evidence="5 6">
    <name type="scientific">Helobdella robusta</name>
    <name type="common">Californian leech</name>
    <dbReference type="NCBI Taxonomy" id="6412"/>
    <lineage>
        <taxon>Eukaryota</taxon>
        <taxon>Metazoa</taxon>
        <taxon>Spiralia</taxon>
        <taxon>Lophotrochozoa</taxon>
        <taxon>Annelida</taxon>
        <taxon>Clitellata</taxon>
        <taxon>Hirudinea</taxon>
        <taxon>Rhynchobdellida</taxon>
        <taxon>Glossiphoniidae</taxon>
        <taxon>Helobdella</taxon>
    </lineage>
</organism>
<dbReference type="Gene3D" id="1.25.40.420">
    <property type="match status" value="1"/>
</dbReference>
<dbReference type="Gene3D" id="2.120.10.80">
    <property type="entry name" value="Kelch-type beta propeller"/>
    <property type="match status" value="2"/>
</dbReference>
<dbReference type="SMART" id="SM00225">
    <property type="entry name" value="BTB"/>
    <property type="match status" value="1"/>
</dbReference>
<accession>T1FQ40</accession>
<proteinExistence type="predicted"/>
<dbReference type="GeneID" id="20210937"/>
<keyword evidence="1" id="KW-0880">Kelch repeat</keyword>
<name>T1FQ40_HELRO</name>
<reference evidence="6" key="1">
    <citation type="submission" date="2012-12" db="EMBL/GenBank/DDBJ databases">
        <authorList>
            <person name="Hellsten U."/>
            <person name="Grimwood J."/>
            <person name="Chapman J.A."/>
            <person name="Shapiro H."/>
            <person name="Aerts A."/>
            <person name="Otillar R.P."/>
            <person name="Terry A.Y."/>
            <person name="Boore J.L."/>
            <person name="Simakov O."/>
            <person name="Marletaz F."/>
            <person name="Cho S.-J."/>
            <person name="Edsinger-Gonzales E."/>
            <person name="Havlak P."/>
            <person name="Kuo D.-H."/>
            <person name="Larsson T."/>
            <person name="Lv J."/>
            <person name="Arendt D."/>
            <person name="Savage R."/>
            <person name="Osoegawa K."/>
            <person name="de Jong P."/>
            <person name="Lindberg D.R."/>
            <person name="Seaver E.C."/>
            <person name="Weisblat D.A."/>
            <person name="Putnam N.H."/>
            <person name="Grigoriev I.V."/>
            <person name="Rokhsar D.S."/>
        </authorList>
    </citation>
    <scope>NUCLEOTIDE SEQUENCE</scope>
</reference>
<dbReference type="PANTHER" id="PTHR24412">
    <property type="entry name" value="KELCH PROTEIN"/>
    <property type="match status" value="1"/>
</dbReference>
<dbReference type="EMBL" id="KB096742">
    <property type="protein sequence ID" value="ESO02000.1"/>
    <property type="molecule type" value="Genomic_DNA"/>
</dbReference>
<dbReference type="InterPro" id="IPR006652">
    <property type="entry name" value="Kelch_1"/>
</dbReference>
<evidence type="ECO:0000256" key="1">
    <source>
        <dbReference type="ARBA" id="ARBA00022441"/>
    </source>
</evidence>
<dbReference type="STRING" id="6412.T1FQ40"/>
<dbReference type="CTD" id="20210937"/>
<dbReference type="SUPFAM" id="SSF117281">
    <property type="entry name" value="Kelch motif"/>
    <property type="match status" value="1"/>
</dbReference>
<protein>
    <recommendedName>
        <fullName evidence="3">BTB domain-containing protein</fullName>
    </recommendedName>
</protein>
<dbReference type="AlphaFoldDB" id="T1FQ40"/>
<dbReference type="OMA" id="VRPMSTS"/>
<evidence type="ECO:0000313" key="4">
    <source>
        <dbReference type="EMBL" id="ESO02000.1"/>
    </source>
</evidence>
<dbReference type="eggNOG" id="KOG4441">
    <property type="taxonomic scope" value="Eukaryota"/>
</dbReference>
<evidence type="ECO:0000313" key="5">
    <source>
        <dbReference type="EnsemblMetazoa" id="HelroP188549"/>
    </source>
</evidence>
<dbReference type="KEGG" id="hro:HELRODRAFT_188549"/>
<evidence type="ECO:0000313" key="6">
    <source>
        <dbReference type="Proteomes" id="UP000015101"/>
    </source>
</evidence>
<reference evidence="4 6" key="2">
    <citation type="journal article" date="2013" name="Nature">
        <title>Insights into bilaterian evolution from three spiralian genomes.</title>
        <authorList>
            <person name="Simakov O."/>
            <person name="Marletaz F."/>
            <person name="Cho S.J."/>
            <person name="Edsinger-Gonzales E."/>
            <person name="Havlak P."/>
            <person name="Hellsten U."/>
            <person name="Kuo D.H."/>
            <person name="Larsson T."/>
            <person name="Lv J."/>
            <person name="Arendt D."/>
            <person name="Savage R."/>
            <person name="Osoegawa K."/>
            <person name="de Jong P."/>
            <person name="Grimwood J."/>
            <person name="Chapman J.A."/>
            <person name="Shapiro H."/>
            <person name="Aerts A."/>
            <person name="Otillar R.P."/>
            <person name="Terry A.Y."/>
            <person name="Boore J.L."/>
            <person name="Grigoriev I.V."/>
            <person name="Lindberg D.R."/>
            <person name="Seaver E.C."/>
            <person name="Weisblat D.A."/>
            <person name="Putnam N.H."/>
            <person name="Rokhsar D.S."/>
        </authorList>
    </citation>
    <scope>NUCLEOTIDE SEQUENCE</scope>
</reference>
<dbReference type="InterPro" id="IPR000210">
    <property type="entry name" value="BTB/POZ_dom"/>
</dbReference>
<dbReference type="RefSeq" id="XP_009019408.1">
    <property type="nucleotide sequence ID" value="XM_009021160.1"/>
</dbReference>
<dbReference type="Pfam" id="PF00651">
    <property type="entry name" value="BTB"/>
    <property type="match status" value="1"/>
</dbReference>
<dbReference type="GO" id="GO:0005737">
    <property type="term" value="C:cytoplasm"/>
    <property type="evidence" value="ECO:0000318"/>
    <property type="project" value="GO_Central"/>
</dbReference>
<sequence length="643" mass="71712">MFLNVKEPSGISVQDGKRPDGCTLTPWRAGKCLAWDVTVPGTLAERYVHLTSKECGLAAIRASDEKIKKYEHALPSLDFLPIYIEVLGPMDPNTLKFIKTLCKMIGVRGYFKSMFLTDMSESRNGVVKLEDIDPDATLSLVQYAYTSQLLITVENVQPLLFASSILQIDSVSRTCCEFMASHLDETNCLEVLSFANHLGHKLLVNKAQIFIIRNFREISQIPELLKLSYKLFLPIICADDLCVDREEDVYDVVIKWIKYDVVNNIKYIVPLLKNIRFTYFLPSTLVDIVSTEELIRTNLDCRDLVDDAKDYCLFKANVIYGYKGVKKHRPRKIYSGVMFCVGGRGFDGNPFKSIECYDVYNDRTIILLMKLKVVKYFFRNIFEKKHQSKLFAAGGHDGVTHLKSGEMFDPQTNTWTPIADMSKLRRGIALAYLNGSIYAVGGLDDHSCFPTVERYDIASDTWFEVKKMNYSRGGVALVSYQSSLYAVGGNDGSLSLESCESYDSSANNWVVIEPMNKRRAGAGATELDGYIYVAGGFDDNAPLDSVERYNVADNQWTIITPMSRPRGGVGISSLAGKIFAVGGHDGHKYLDSVEEYDPEKSEWSQVAKIGTCRAGAGVVTVLCSLSSLVDITNSISTSPGDII</sequence>
<dbReference type="InParanoid" id="T1FQ40"/>
<gene>
    <name evidence="5" type="primary">20210937</name>
    <name evidence="4" type="ORF">HELRODRAFT_188549</name>
</gene>
<dbReference type="InterPro" id="IPR011333">
    <property type="entry name" value="SKP1/BTB/POZ_sf"/>
</dbReference>
<dbReference type="InterPro" id="IPR015915">
    <property type="entry name" value="Kelch-typ_b-propeller"/>
</dbReference>
<dbReference type="OrthoDB" id="45365at2759"/>
<feature type="domain" description="BTB" evidence="3">
    <location>
        <begin position="110"/>
        <end position="153"/>
    </location>
</feature>
<reference evidence="5" key="3">
    <citation type="submission" date="2015-06" db="UniProtKB">
        <authorList>
            <consortium name="EnsemblMetazoa"/>
        </authorList>
    </citation>
    <scope>IDENTIFICATION</scope>
</reference>
<dbReference type="SMART" id="SM00875">
    <property type="entry name" value="BACK"/>
    <property type="match status" value="1"/>
</dbReference>
<evidence type="ECO:0000259" key="3">
    <source>
        <dbReference type="PROSITE" id="PS50097"/>
    </source>
</evidence>
<dbReference type="SUPFAM" id="SSF54695">
    <property type="entry name" value="POZ domain"/>
    <property type="match status" value="1"/>
</dbReference>
<keyword evidence="6" id="KW-1185">Reference proteome</keyword>
<dbReference type="Gene3D" id="3.30.710.10">
    <property type="entry name" value="Potassium Channel Kv1.1, Chain A"/>
    <property type="match status" value="1"/>
</dbReference>
<dbReference type="Pfam" id="PF07707">
    <property type="entry name" value="BACK"/>
    <property type="match status" value="1"/>
</dbReference>
<evidence type="ECO:0000256" key="2">
    <source>
        <dbReference type="ARBA" id="ARBA00022737"/>
    </source>
</evidence>
<dbReference type="FunFam" id="1.25.40.420:FF:000001">
    <property type="entry name" value="Kelch-like family member 12"/>
    <property type="match status" value="1"/>
</dbReference>
<dbReference type="EMBL" id="AMQM01000768">
    <property type="status" value="NOT_ANNOTATED_CDS"/>
    <property type="molecule type" value="Genomic_DNA"/>
</dbReference>
<dbReference type="PANTHER" id="PTHR24412:SF480">
    <property type="entry name" value="KELCH-LIKE PROTEIN 8"/>
    <property type="match status" value="1"/>
</dbReference>
<dbReference type="GO" id="GO:0031463">
    <property type="term" value="C:Cul3-RING ubiquitin ligase complex"/>
    <property type="evidence" value="ECO:0000318"/>
    <property type="project" value="GO_Central"/>
</dbReference>
<dbReference type="SMART" id="SM00612">
    <property type="entry name" value="Kelch"/>
    <property type="match status" value="5"/>
</dbReference>
<dbReference type="GO" id="GO:0043161">
    <property type="term" value="P:proteasome-mediated ubiquitin-dependent protein catabolic process"/>
    <property type="evidence" value="ECO:0000318"/>
    <property type="project" value="GO_Central"/>
</dbReference>
<dbReference type="EnsemblMetazoa" id="HelroT188549">
    <property type="protein sequence ID" value="HelroP188549"/>
    <property type="gene ID" value="HelroG188549"/>
</dbReference>